<name>A0A6A5HSJ5_CAERE</name>
<organism evidence="2 3">
    <name type="scientific">Caenorhabditis remanei</name>
    <name type="common">Caenorhabditis vulgaris</name>
    <dbReference type="NCBI Taxonomy" id="31234"/>
    <lineage>
        <taxon>Eukaryota</taxon>
        <taxon>Metazoa</taxon>
        <taxon>Ecdysozoa</taxon>
        <taxon>Nematoda</taxon>
        <taxon>Chromadorea</taxon>
        <taxon>Rhabditida</taxon>
        <taxon>Rhabditina</taxon>
        <taxon>Rhabditomorpha</taxon>
        <taxon>Rhabditoidea</taxon>
        <taxon>Rhabditidae</taxon>
        <taxon>Peloderinae</taxon>
        <taxon>Caenorhabditis</taxon>
    </lineage>
</organism>
<dbReference type="EMBL" id="WUAV01000001">
    <property type="protein sequence ID" value="KAF1770888.1"/>
    <property type="molecule type" value="Genomic_DNA"/>
</dbReference>
<dbReference type="Pfam" id="PF07735">
    <property type="entry name" value="FBA_2"/>
    <property type="match status" value="1"/>
</dbReference>
<dbReference type="AlphaFoldDB" id="A0A6A5HSJ5"/>
<dbReference type="PANTHER" id="PTHR21503">
    <property type="entry name" value="F-BOX-CONTAINING HYPOTHETICAL PROTEIN C.ELEGANS"/>
    <property type="match status" value="1"/>
</dbReference>
<comment type="caution">
    <text evidence="2">The sequence shown here is derived from an EMBL/GenBank/DDBJ whole genome shotgun (WGS) entry which is preliminary data.</text>
</comment>
<protein>
    <recommendedName>
        <fullName evidence="1">Sdz-33 F-box domain-containing protein</fullName>
    </recommendedName>
</protein>
<dbReference type="CTD" id="9809961"/>
<sequence>MEMTTPFKLFELKPKARDRILLLMDPIHLLFFHQIANKATKEVITSLCKKNQNIEISINFDVHGRRDKRGQRFDKNAKYLVSLQGNGHQDFIYLMEEKFIGEKNVDLVFGDHKVPCIFKKYVKPEKGDVGSFDQLFHSSEMKRPFHRQVILTYWNYELFDAVLDLADYFSEVFATPITELINSRTMSVWKFRRAIQWLISRQSSIKRIDYLHNELSDADISMFFGNCNVTERLTICMKDNDRIRHHRYFDLDTLKIGMASWVTIDYLLDMDCIFFRISGANMTSFDCNRFIKSWLNGTNYRLEIISMFCGQILERGDVLDGLETRHRSGYLVERFKNHKVGGSTFEFCIRGGFDVQREDGKLATVDTSMMERGLFLFVVWTEDEISEGFRRQESEGTDGDVGCTLL</sequence>
<gene>
    <name evidence="2" type="ORF">GCK72_002712</name>
</gene>
<dbReference type="PANTHER" id="PTHR21503:SF8">
    <property type="entry name" value="F-BOX ASSOCIATED DOMAIN-CONTAINING PROTEIN-RELATED"/>
    <property type="match status" value="1"/>
</dbReference>
<accession>A0A6A5HSJ5</accession>
<dbReference type="KEGG" id="crq:GCK72_002712"/>
<dbReference type="InterPro" id="IPR012885">
    <property type="entry name" value="F-box_Sdz-33"/>
</dbReference>
<evidence type="ECO:0000313" key="3">
    <source>
        <dbReference type="Proteomes" id="UP000483820"/>
    </source>
</evidence>
<evidence type="ECO:0000259" key="1">
    <source>
        <dbReference type="Pfam" id="PF07735"/>
    </source>
</evidence>
<feature type="domain" description="Sdz-33 F-box" evidence="1">
    <location>
        <begin position="251"/>
        <end position="306"/>
    </location>
</feature>
<dbReference type="RefSeq" id="XP_003111943.2">
    <property type="nucleotide sequence ID" value="XM_003111895.2"/>
</dbReference>
<dbReference type="Proteomes" id="UP000483820">
    <property type="component" value="Chromosome I"/>
</dbReference>
<reference evidence="2 3" key="1">
    <citation type="submission" date="2019-12" db="EMBL/GenBank/DDBJ databases">
        <title>Chromosome-level assembly of the Caenorhabditis remanei genome.</title>
        <authorList>
            <person name="Teterina A.A."/>
            <person name="Willis J.H."/>
            <person name="Phillips P.C."/>
        </authorList>
    </citation>
    <scope>NUCLEOTIDE SEQUENCE [LARGE SCALE GENOMIC DNA]</scope>
    <source>
        <strain evidence="2 3">PX506</strain>
        <tissue evidence="2">Whole organism</tissue>
    </source>
</reference>
<dbReference type="GeneID" id="9809961"/>
<proteinExistence type="predicted"/>
<evidence type="ECO:0000313" key="2">
    <source>
        <dbReference type="EMBL" id="KAF1770888.1"/>
    </source>
</evidence>